<proteinExistence type="predicted"/>
<organism evidence="1 2">
    <name type="scientific">Trifolium pratense</name>
    <name type="common">Red clover</name>
    <dbReference type="NCBI Taxonomy" id="57577"/>
    <lineage>
        <taxon>Eukaryota</taxon>
        <taxon>Viridiplantae</taxon>
        <taxon>Streptophyta</taxon>
        <taxon>Embryophyta</taxon>
        <taxon>Tracheophyta</taxon>
        <taxon>Spermatophyta</taxon>
        <taxon>Magnoliopsida</taxon>
        <taxon>eudicotyledons</taxon>
        <taxon>Gunneridae</taxon>
        <taxon>Pentapetalae</taxon>
        <taxon>rosids</taxon>
        <taxon>fabids</taxon>
        <taxon>Fabales</taxon>
        <taxon>Fabaceae</taxon>
        <taxon>Papilionoideae</taxon>
        <taxon>50 kb inversion clade</taxon>
        <taxon>NPAAA clade</taxon>
        <taxon>Hologalegina</taxon>
        <taxon>IRL clade</taxon>
        <taxon>Trifolieae</taxon>
        <taxon>Trifolium</taxon>
    </lineage>
</organism>
<dbReference type="EMBL" id="CASHSV030000098">
    <property type="protein sequence ID" value="CAJ2645672.1"/>
    <property type="molecule type" value="Genomic_DNA"/>
</dbReference>
<sequence length="345" mass="37602">MSDSAKSSPTKTNDVPSLQQMVIDAIPLNTIPPTSPTMKRKSTAKKVKSSRTSTNSSSPATIKGSKRKSKKAKGESSKSFTMSELHIDPLPSSGAATPVANPTVENVDASGKTSVNISLNIPKSVKTLGVETPDMWKFVYHRRLALERNLKEDILECQSIVEAIEYVASPEYRQVFVRGKCVKFSPTVINQHLQRSSDEVAALKVTDNEVCKVLTGGRIKAKFDYGSYFFQETLSHALTYAVEKPVALPTLLCNIILEQHPDILRSTDVPCKRKGVKQMIADLTEASRALEARKLKIDRVIEALKAEEAAEAAEGEPDGQEGVKTSGSDDSTEDVMEDSDESSSI</sequence>
<evidence type="ECO:0000313" key="2">
    <source>
        <dbReference type="Proteomes" id="UP001177021"/>
    </source>
</evidence>
<gene>
    <name evidence="1" type="ORF">MILVUS5_LOCUS14526</name>
</gene>
<protein>
    <submittedName>
        <fullName evidence="1">Uncharacterized protein</fullName>
    </submittedName>
</protein>
<accession>A0ACB0JQ86</accession>
<evidence type="ECO:0000313" key="1">
    <source>
        <dbReference type="EMBL" id="CAJ2645672.1"/>
    </source>
</evidence>
<comment type="caution">
    <text evidence="1">The sequence shown here is derived from an EMBL/GenBank/DDBJ whole genome shotgun (WGS) entry which is preliminary data.</text>
</comment>
<keyword evidence="2" id="KW-1185">Reference proteome</keyword>
<name>A0ACB0JQ86_TRIPR</name>
<dbReference type="Proteomes" id="UP001177021">
    <property type="component" value="Unassembled WGS sequence"/>
</dbReference>
<reference evidence="1" key="1">
    <citation type="submission" date="2023-10" db="EMBL/GenBank/DDBJ databases">
        <authorList>
            <person name="Rodriguez Cubillos JULIANA M."/>
            <person name="De Vega J."/>
        </authorList>
    </citation>
    <scope>NUCLEOTIDE SEQUENCE</scope>
</reference>